<dbReference type="PANTHER" id="PTHR13639:SF2">
    <property type="entry name" value="CYTOCHROME C OXIDASE ASSEMBLY FACTOR 4 HOMOLOG, MITOCHONDRIAL"/>
    <property type="match status" value="1"/>
</dbReference>
<comment type="caution">
    <text evidence="2">The sequence shown here is derived from an EMBL/GenBank/DDBJ whole genome shotgun (WGS) entry which is preliminary data.</text>
</comment>
<dbReference type="PANTHER" id="PTHR13639">
    <property type="entry name" value="CYTOCHROME C OXIDASE ASSEMBLY FACTOR 4 HOMOLOG, MITOCHONDRIAL"/>
    <property type="match status" value="1"/>
</dbReference>
<evidence type="ECO:0000313" key="4">
    <source>
        <dbReference type="Proteomes" id="UP000249757"/>
    </source>
</evidence>
<dbReference type="AlphaFoldDB" id="A0A2W1E086"/>
<dbReference type="Proteomes" id="UP000245464">
    <property type="component" value="Chromosome 9"/>
</dbReference>
<name>A0A2W1E086_9PLEO</name>
<dbReference type="InterPro" id="IPR039870">
    <property type="entry name" value="Coa4-like"/>
</dbReference>
<evidence type="ECO:0000313" key="2">
    <source>
        <dbReference type="EMBL" id="KAI1519293.1"/>
    </source>
</evidence>
<dbReference type="EMBL" id="NQIK02000009">
    <property type="protein sequence ID" value="KAF7566341.1"/>
    <property type="molecule type" value="Genomic_DNA"/>
</dbReference>
<reference evidence="1 3" key="1">
    <citation type="journal article" date="2018" name="BMC Genomics">
        <title>Comparative genomics of the wheat fungal pathogen Pyrenophora tritici-repentis reveals chromosomal variations and genome plasticity.</title>
        <authorList>
            <person name="Moolhuijzen P."/>
            <person name="See P.T."/>
            <person name="Hane J.K."/>
            <person name="Shi G."/>
            <person name="Liu Z."/>
            <person name="Oliver R.P."/>
            <person name="Moffat C.S."/>
        </authorList>
    </citation>
    <scope>NUCLEOTIDE SEQUENCE [LARGE SCALE GENOMIC DNA]</scope>
    <source>
        <strain evidence="1">M4</strain>
    </source>
</reference>
<dbReference type="GO" id="GO:0005758">
    <property type="term" value="C:mitochondrial intermembrane space"/>
    <property type="evidence" value="ECO:0007669"/>
    <property type="project" value="InterPro"/>
</dbReference>
<organism evidence="2 4">
    <name type="scientific">Pyrenophora tritici-repentis</name>
    <dbReference type="NCBI Taxonomy" id="45151"/>
    <lineage>
        <taxon>Eukaryota</taxon>
        <taxon>Fungi</taxon>
        <taxon>Dikarya</taxon>
        <taxon>Ascomycota</taxon>
        <taxon>Pezizomycotina</taxon>
        <taxon>Dothideomycetes</taxon>
        <taxon>Pleosporomycetidae</taxon>
        <taxon>Pleosporales</taxon>
        <taxon>Pleosporineae</taxon>
        <taxon>Pleosporaceae</taxon>
        <taxon>Pyrenophora</taxon>
    </lineage>
</organism>
<protein>
    <submittedName>
        <fullName evidence="2">CHCH domain-containing protein</fullName>
    </submittedName>
</protein>
<gene>
    <name evidence="2" type="ORF">Ptr86124_002421</name>
    <name evidence="1" type="ORF">PtrM4_146610</name>
</gene>
<dbReference type="GO" id="GO:0033617">
    <property type="term" value="P:mitochondrial respiratory chain complex IV assembly"/>
    <property type="evidence" value="ECO:0007669"/>
    <property type="project" value="InterPro"/>
</dbReference>
<proteinExistence type="predicted"/>
<dbReference type="Proteomes" id="UP000249757">
    <property type="component" value="Unassembled WGS sequence"/>
</dbReference>
<keyword evidence="4" id="KW-1185">Reference proteome</keyword>
<dbReference type="EMBL" id="NRDI02000002">
    <property type="protein sequence ID" value="KAI1519293.1"/>
    <property type="molecule type" value="Genomic_DNA"/>
</dbReference>
<reference evidence="4" key="4">
    <citation type="journal article" date="2022" name="Microb. Genom.">
        <title>A global pangenome for the wheat fungal pathogen Pyrenophora tritici-repentis and prediction of effector protein structural homology.</title>
        <authorList>
            <person name="Moolhuijzen P.M."/>
            <person name="See P.T."/>
            <person name="Shi G."/>
            <person name="Powell H.R."/>
            <person name="Cockram J."/>
            <person name="Jorgensen L.N."/>
            <person name="Benslimane H."/>
            <person name="Strelkov S.E."/>
            <person name="Turner J."/>
            <person name="Liu Z."/>
            <person name="Moffat C.S."/>
        </authorList>
    </citation>
    <scope>NUCLEOTIDE SEQUENCE [LARGE SCALE GENOMIC DNA]</scope>
</reference>
<evidence type="ECO:0000313" key="3">
    <source>
        <dbReference type="Proteomes" id="UP000245464"/>
    </source>
</evidence>
<reference evidence="2" key="3">
    <citation type="journal article" date="2022" name="bioRxiv">
        <title>A global pangenome for the wheat fungal pathogen Pyrenophora tritici-repentis and prediction of effector protein structural homology.</title>
        <authorList>
            <person name="Moolhuijzen P."/>
            <person name="See P.T."/>
            <person name="Shi G."/>
            <person name="Powell H.R."/>
            <person name="Cockram J."/>
            <person name="Jorgensen L.N."/>
            <person name="Benslimane H."/>
            <person name="Strelkov S.E."/>
            <person name="Turner J."/>
            <person name="Liu Z."/>
            <person name="Moffat C.S."/>
        </authorList>
    </citation>
    <scope>NUCLEOTIDE SEQUENCE</scope>
    <source>
        <strain evidence="2">86-124</strain>
    </source>
</reference>
<reference evidence="2" key="2">
    <citation type="submission" date="2021-05" db="EMBL/GenBank/DDBJ databases">
        <authorList>
            <person name="Moolhuijzen P.M."/>
            <person name="Moffat C.S."/>
        </authorList>
    </citation>
    <scope>NUCLEOTIDE SEQUENCE</scope>
    <source>
        <strain evidence="2">86-124</strain>
    </source>
</reference>
<evidence type="ECO:0000313" key="1">
    <source>
        <dbReference type="EMBL" id="KAF7566341.1"/>
    </source>
</evidence>
<dbReference type="OrthoDB" id="5586401at2759"/>
<sequence length="94" mass="10759">MSNDDKARAAAAQLVIDDEPDDWDKRIYSTGCAGTLADAKPEPSSNLLRSDENAKLTDCYYEKKDWRACKQEMEIFRQCWQRHGNDKRTASKDA</sequence>
<accession>A0A2W1E086</accession>